<dbReference type="KEGG" id="vg:77946520"/>
<keyword evidence="2" id="KW-1185">Reference proteome</keyword>
<accession>A0A879R475</accession>
<proteinExistence type="predicted"/>
<sequence>MANNRELSQLGSFTIVNDINGNIGIATTATPYVGIGTTNPQAKLHVVSDAIVGELKITSAGIVTSNNPGVTTVKYYGDGSNLIGVNAFNVVGQPLNSNPVYPTFASNIGVTSVGIASTQVAYIPNFGFLGIGTTGPTQRLDVFGNLRVRGGIYDSTNSPGNSGYVLTSNGADIVWSSAGGIGIVTNAAGLNGQLQFNSVGVFSGTNQVYYDVTSGNLGINTAIPRSDFDVVGDTELERVRITGVTTIGQIQITTSGIITSTNPGVTTVVYYGDGSNLFGVSAFSVINQPIAPATVFPTFANNIGVSSVGIATTGSTSFVFIPSTGNVGLGSTQPSYKVDAVGDINITGAYRVDGRSVLDDALIYSIVFG</sequence>
<evidence type="ECO:0000313" key="1">
    <source>
        <dbReference type="EMBL" id="QPX48315.1"/>
    </source>
</evidence>
<dbReference type="GeneID" id="77946520"/>
<evidence type="ECO:0000313" key="2">
    <source>
        <dbReference type="Proteomes" id="UP000664915"/>
    </source>
</evidence>
<name>A0A879R475_9CAUD</name>
<organism evidence="1 2">
    <name type="scientific">Synechococcus phage S-SRM01</name>
    <dbReference type="NCBI Taxonomy" id="2781608"/>
    <lineage>
        <taxon>Viruses</taxon>
        <taxon>Duplodnaviria</taxon>
        <taxon>Heunggongvirae</taxon>
        <taxon>Uroviricota</taxon>
        <taxon>Caudoviricetes</taxon>
        <taxon>Pantevenvirales</taxon>
        <taxon>Kyanoviridae</taxon>
        <taxon>Serangoonvirus</taxon>
        <taxon>Serangoonvirus essarone</taxon>
    </lineage>
</organism>
<reference evidence="1" key="1">
    <citation type="submission" date="2020-09" db="EMBL/GenBank/DDBJ databases">
        <authorList>
            <person name="Zhang D."/>
            <person name="Hatherill J.R."/>
            <person name="Ramirez J.F."/>
            <person name="Edinger B."/>
            <person name="Balarin R."/>
            <person name="Sullivan A."/>
            <person name="Humpal K.M."/>
            <person name="Guseva A."/>
            <person name="Butela K.A."/>
            <person name="Garlena R.A."/>
            <person name="Russell D.A."/>
            <person name="Pope W.H."/>
            <person name="Jacobs-Sera D."/>
            <person name="Hatfull G.F."/>
        </authorList>
    </citation>
    <scope>NUCLEOTIDE SEQUENCE</scope>
</reference>
<dbReference type="EMBL" id="MW015081">
    <property type="protein sequence ID" value="QPX48315.1"/>
    <property type="molecule type" value="Genomic_DNA"/>
</dbReference>
<protein>
    <submittedName>
        <fullName evidence="1">Uncharacterized protein</fullName>
    </submittedName>
</protein>
<dbReference type="RefSeq" id="YP_010670325.1">
    <property type="nucleotide sequence ID" value="NC_070963.1"/>
</dbReference>
<dbReference type="Proteomes" id="UP000664915">
    <property type="component" value="Segment"/>
</dbReference>